<reference evidence="3" key="1">
    <citation type="journal article" date="2023" name="bioRxiv">
        <title>Complete genome of the Medicago anthracnose fungus, Colletotrichum destructivum, reveals a mini-chromosome-like region within a core chromosome.</title>
        <authorList>
            <person name="Lapalu N."/>
            <person name="Simon A."/>
            <person name="Lu A."/>
            <person name="Plaumann P.-L."/>
            <person name="Amselem J."/>
            <person name="Pigne S."/>
            <person name="Auger A."/>
            <person name="Koch C."/>
            <person name="Dallery J.-F."/>
            <person name="O'Connell R.J."/>
        </authorList>
    </citation>
    <scope>NUCLEOTIDE SEQUENCE [LARGE SCALE GENOMIC DNA]</scope>
    <source>
        <strain evidence="3">CBS 520.97</strain>
    </source>
</reference>
<dbReference type="RefSeq" id="XP_062782860.1">
    <property type="nucleotide sequence ID" value="XM_062926809.1"/>
</dbReference>
<dbReference type="SUPFAM" id="SSF53474">
    <property type="entry name" value="alpha/beta-Hydrolases"/>
    <property type="match status" value="1"/>
</dbReference>
<keyword evidence="3" id="KW-1185">Reference proteome</keyword>
<protein>
    <submittedName>
        <fullName evidence="2">Alpha/beta hydrolase-1</fullName>
    </submittedName>
</protein>
<evidence type="ECO:0000313" key="3">
    <source>
        <dbReference type="Proteomes" id="UP001322277"/>
    </source>
</evidence>
<dbReference type="Gene3D" id="3.40.50.1820">
    <property type="entry name" value="alpha/beta hydrolase"/>
    <property type="match status" value="1"/>
</dbReference>
<dbReference type="KEGG" id="cdet:87947153"/>
<dbReference type="InterPro" id="IPR000073">
    <property type="entry name" value="AB_hydrolase_1"/>
</dbReference>
<dbReference type="EMBL" id="CP137311">
    <property type="protein sequence ID" value="WQF85639.1"/>
    <property type="molecule type" value="Genomic_DNA"/>
</dbReference>
<evidence type="ECO:0000259" key="1">
    <source>
        <dbReference type="Pfam" id="PF12697"/>
    </source>
</evidence>
<evidence type="ECO:0000313" key="2">
    <source>
        <dbReference type="EMBL" id="WQF85639.1"/>
    </source>
</evidence>
<dbReference type="GeneID" id="87947153"/>
<proteinExistence type="predicted"/>
<accession>A0AAX4IQZ8</accession>
<feature type="domain" description="AB hydrolase-1" evidence="1">
    <location>
        <begin position="35"/>
        <end position="285"/>
    </location>
</feature>
<sequence>MQPFRYTLSNNGTVAGIHCIPPPTSTSSVKHRPLIVGLHGGCYDSQYFDATPDCSASATSTALGVPFVAIDRPSYGGTSSILPIPEGSDFAQETGIWLHRYILPKLWSEIGVPNGCNCIVLLCHSLGVMGGVVAAALHAQNDIASYPLGGLIASGMGDKQSVFTKGDPPSFIPVDANHALFPLDDKDNIMFKPGTVSPEVLEQSERLNAVCPLPETANFVPEWLSIWKEKWAAFVSVPVMFSLVGDDPFFISTEEEVETCVRAFKNSSRVDGSLIKDAPHCVELSRWSLGWYARCFGFAMECSASYVTSS</sequence>
<keyword evidence="2" id="KW-0378">Hydrolase</keyword>
<dbReference type="AlphaFoldDB" id="A0AAX4IQZ8"/>
<dbReference type="GO" id="GO:0016787">
    <property type="term" value="F:hydrolase activity"/>
    <property type="evidence" value="ECO:0007669"/>
    <property type="project" value="UniProtKB-KW"/>
</dbReference>
<dbReference type="Proteomes" id="UP001322277">
    <property type="component" value="Chromosome 7"/>
</dbReference>
<dbReference type="Pfam" id="PF12697">
    <property type="entry name" value="Abhydrolase_6"/>
    <property type="match status" value="1"/>
</dbReference>
<dbReference type="InterPro" id="IPR029058">
    <property type="entry name" value="AB_hydrolase_fold"/>
</dbReference>
<gene>
    <name evidence="2" type="ORF">CDEST_10653</name>
</gene>
<organism evidence="2 3">
    <name type="scientific">Colletotrichum destructivum</name>
    <dbReference type="NCBI Taxonomy" id="34406"/>
    <lineage>
        <taxon>Eukaryota</taxon>
        <taxon>Fungi</taxon>
        <taxon>Dikarya</taxon>
        <taxon>Ascomycota</taxon>
        <taxon>Pezizomycotina</taxon>
        <taxon>Sordariomycetes</taxon>
        <taxon>Hypocreomycetidae</taxon>
        <taxon>Glomerellales</taxon>
        <taxon>Glomerellaceae</taxon>
        <taxon>Colletotrichum</taxon>
        <taxon>Colletotrichum destructivum species complex</taxon>
    </lineage>
</organism>
<name>A0AAX4IQZ8_9PEZI</name>